<name>A0A4Q8APW0_9MICO</name>
<keyword evidence="10" id="KW-1185">Reference proteome</keyword>
<organism evidence="9 10">
    <name type="scientific">Microterricola gilva</name>
    <dbReference type="NCBI Taxonomy" id="393267"/>
    <lineage>
        <taxon>Bacteria</taxon>
        <taxon>Bacillati</taxon>
        <taxon>Actinomycetota</taxon>
        <taxon>Actinomycetes</taxon>
        <taxon>Micrococcales</taxon>
        <taxon>Microbacteriaceae</taxon>
        <taxon>Microterricola</taxon>
    </lineage>
</organism>
<gene>
    <name evidence="9" type="ORF">EV379_2491</name>
</gene>
<keyword evidence="4" id="KW-0378">Hydrolase</keyword>
<dbReference type="PANTHER" id="PTHR22600:SF57">
    <property type="entry name" value="BETA-N-ACETYLHEXOSAMINIDASE"/>
    <property type="match status" value="1"/>
</dbReference>
<dbReference type="RefSeq" id="WP_130506385.1">
    <property type="nucleotide sequence ID" value="NZ_SHLC01000001.1"/>
</dbReference>
<sequence length="547" mass="59072">MSVPVIPLIHTARRGASDFALTPAVPVVAPAELEAVARRFVSDLATDSPIDLDVATDAPLGVAIRLELAADGLDALPATGGIRADGDSHADERHGLAIAENGIRVWGATPEAVHRGLTTLRQLITAHAGDGVAQLPALEAVDAPRFAWRGLSLDVARTFHDVETVRRVIDMCSLYKLNVLHLHLTDDQGWRLEVPEWPSLTEVGARGAFGDRQGGFYTRADVASLVDYAADRFVTIVPEIDMPGHTAAVFASYPELAPENPLTIESIPGFDLSIGTLDPDRELTWTFVNDVVRSAVEQFRQSAYVHLGGDEAFGMADEAHAAFVDRAISVIKDHGKLALGWQEIARAGIGAGDVVQYWMEPNESADGFESDALKAMVPEAFLPMLLETLAKSVHDVPTALDKGATLLVSPTSRLYFDRPHLAESADPAQEETRARVGLPVYPPASLRDGVEWDPIDETPVVDSDDRIGGVEAAVWCETVTSRDDLEFLLLPRLAGAGEKAWAARNTTEWASYSARLAGQAGAWDRRGWNWFRSSEVAWPAPAVAQAQ</sequence>
<dbReference type="OrthoDB" id="9763537at2"/>
<evidence type="ECO:0000256" key="1">
    <source>
        <dbReference type="ARBA" id="ARBA00001231"/>
    </source>
</evidence>
<dbReference type="SUPFAM" id="SSF51445">
    <property type="entry name" value="(Trans)glycosidases"/>
    <property type="match status" value="1"/>
</dbReference>
<evidence type="ECO:0000256" key="2">
    <source>
        <dbReference type="ARBA" id="ARBA00006285"/>
    </source>
</evidence>
<evidence type="ECO:0000256" key="6">
    <source>
        <dbReference type="PIRSR" id="PIRSR625705-1"/>
    </source>
</evidence>
<comment type="catalytic activity">
    <reaction evidence="1">
        <text>Hydrolysis of terminal non-reducing N-acetyl-D-hexosamine residues in N-acetyl-beta-D-hexosaminides.</text>
        <dbReference type="EC" id="3.2.1.52"/>
    </reaction>
</comment>
<keyword evidence="5" id="KW-0326">Glycosidase</keyword>
<dbReference type="GO" id="GO:0005975">
    <property type="term" value="P:carbohydrate metabolic process"/>
    <property type="evidence" value="ECO:0007669"/>
    <property type="project" value="InterPro"/>
</dbReference>
<dbReference type="GO" id="GO:0004563">
    <property type="term" value="F:beta-N-acetylhexosaminidase activity"/>
    <property type="evidence" value="ECO:0007669"/>
    <property type="project" value="UniProtKB-EC"/>
</dbReference>
<dbReference type="EC" id="3.2.1.52" evidence="3"/>
<reference evidence="9 10" key="1">
    <citation type="submission" date="2019-02" db="EMBL/GenBank/DDBJ databases">
        <title>Sequencing the genomes of 1000 actinobacteria strains.</title>
        <authorList>
            <person name="Klenk H.-P."/>
        </authorList>
    </citation>
    <scope>NUCLEOTIDE SEQUENCE [LARGE SCALE GENOMIC DNA]</scope>
    <source>
        <strain evidence="9 10">DSM 18319</strain>
    </source>
</reference>
<feature type="domain" description="Beta-hexosaminidase bacterial type N-terminal" evidence="8">
    <location>
        <begin position="4"/>
        <end position="143"/>
    </location>
</feature>
<comment type="similarity">
    <text evidence="2">Belongs to the glycosyl hydrolase 20 family.</text>
</comment>
<dbReference type="Proteomes" id="UP000291483">
    <property type="component" value="Unassembled WGS sequence"/>
</dbReference>
<dbReference type="InterPro" id="IPR015882">
    <property type="entry name" value="HEX_bac_N"/>
</dbReference>
<dbReference type="InterPro" id="IPR029018">
    <property type="entry name" value="Hex-like_dom2"/>
</dbReference>
<feature type="domain" description="Glycoside hydrolase family 20 catalytic" evidence="7">
    <location>
        <begin position="146"/>
        <end position="503"/>
    </location>
</feature>
<protein>
    <recommendedName>
        <fullName evidence="3">beta-N-acetylhexosaminidase</fullName>
        <ecNumber evidence="3">3.2.1.52</ecNumber>
    </recommendedName>
</protein>
<dbReference type="InterPro" id="IPR025705">
    <property type="entry name" value="Beta_hexosaminidase_sua/sub"/>
</dbReference>
<accession>A0A4Q8APW0</accession>
<feature type="active site" description="Proton donor" evidence="6">
    <location>
        <position position="311"/>
    </location>
</feature>
<dbReference type="GO" id="GO:0030203">
    <property type="term" value="P:glycosaminoglycan metabolic process"/>
    <property type="evidence" value="ECO:0007669"/>
    <property type="project" value="TreeGrafter"/>
</dbReference>
<dbReference type="Pfam" id="PF02838">
    <property type="entry name" value="Glyco_hydro_20b"/>
    <property type="match status" value="1"/>
</dbReference>
<proteinExistence type="inferred from homology"/>
<evidence type="ECO:0000313" key="9">
    <source>
        <dbReference type="EMBL" id="RZU66143.1"/>
    </source>
</evidence>
<dbReference type="GO" id="GO:0016020">
    <property type="term" value="C:membrane"/>
    <property type="evidence" value="ECO:0007669"/>
    <property type="project" value="TreeGrafter"/>
</dbReference>
<evidence type="ECO:0000256" key="3">
    <source>
        <dbReference type="ARBA" id="ARBA00012663"/>
    </source>
</evidence>
<dbReference type="SUPFAM" id="SSF55545">
    <property type="entry name" value="beta-N-acetylhexosaminidase-like domain"/>
    <property type="match status" value="1"/>
</dbReference>
<dbReference type="Gene3D" id="3.30.379.10">
    <property type="entry name" value="Chitobiase/beta-hexosaminidase domain 2-like"/>
    <property type="match status" value="1"/>
</dbReference>
<evidence type="ECO:0000259" key="7">
    <source>
        <dbReference type="Pfam" id="PF00728"/>
    </source>
</evidence>
<evidence type="ECO:0000256" key="5">
    <source>
        <dbReference type="ARBA" id="ARBA00023295"/>
    </source>
</evidence>
<dbReference type="InterPro" id="IPR017853">
    <property type="entry name" value="GH"/>
</dbReference>
<dbReference type="InterPro" id="IPR015883">
    <property type="entry name" value="Glyco_hydro_20_cat"/>
</dbReference>
<evidence type="ECO:0000256" key="4">
    <source>
        <dbReference type="ARBA" id="ARBA00022801"/>
    </source>
</evidence>
<dbReference type="Pfam" id="PF00728">
    <property type="entry name" value="Glyco_hydro_20"/>
    <property type="match status" value="1"/>
</dbReference>
<evidence type="ECO:0000313" key="10">
    <source>
        <dbReference type="Proteomes" id="UP000291483"/>
    </source>
</evidence>
<dbReference type="AlphaFoldDB" id="A0A4Q8APW0"/>
<dbReference type="Gene3D" id="3.20.20.80">
    <property type="entry name" value="Glycosidases"/>
    <property type="match status" value="1"/>
</dbReference>
<dbReference type="PRINTS" id="PR00738">
    <property type="entry name" value="GLHYDRLASE20"/>
</dbReference>
<evidence type="ECO:0000259" key="8">
    <source>
        <dbReference type="Pfam" id="PF02838"/>
    </source>
</evidence>
<dbReference type="EMBL" id="SHLC01000001">
    <property type="protein sequence ID" value="RZU66143.1"/>
    <property type="molecule type" value="Genomic_DNA"/>
</dbReference>
<dbReference type="PANTHER" id="PTHR22600">
    <property type="entry name" value="BETA-HEXOSAMINIDASE"/>
    <property type="match status" value="1"/>
</dbReference>
<comment type="caution">
    <text evidence="9">The sequence shown here is derived from an EMBL/GenBank/DDBJ whole genome shotgun (WGS) entry which is preliminary data.</text>
</comment>